<organism evidence="2 3">
    <name type="scientific">Salmo trutta</name>
    <name type="common">Brown trout</name>
    <dbReference type="NCBI Taxonomy" id="8032"/>
    <lineage>
        <taxon>Eukaryota</taxon>
        <taxon>Metazoa</taxon>
        <taxon>Chordata</taxon>
        <taxon>Craniata</taxon>
        <taxon>Vertebrata</taxon>
        <taxon>Euteleostomi</taxon>
        <taxon>Actinopterygii</taxon>
        <taxon>Neopterygii</taxon>
        <taxon>Teleostei</taxon>
        <taxon>Protacanthopterygii</taxon>
        <taxon>Salmoniformes</taxon>
        <taxon>Salmonidae</taxon>
        <taxon>Salmoninae</taxon>
        <taxon>Salmo</taxon>
    </lineage>
</organism>
<dbReference type="Proteomes" id="UP000472277">
    <property type="component" value="Chromosome 32"/>
</dbReference>
<accession>A0A674D5H6</accession>
<evidence type="ECO:0000313" key="2">
    <source>
        <dbReference type="Ensembl" id="ENSSTUP00000090884.1"/>
    </source>
</evidence>
<gene>
    <name evidence="2" type="primary">DRC3</name>
    <name evidence="2" type="synonym">gid4</name>
</gene>
<dbReference type="AlphaFoldDB" id="A0A674D5H6"/>
<dbReference type="GO" id="GO:0034657">
    <property type="term" value="C:GID complex"/>
    <property type="evidence" value="ECO:0007669"/>
    <property type="project" value="TreeGrafter"/>
</dbReference>
<reference evidence="2" key="2">
    <citation type="submission" date="2025-09" db="UniProtKB">
        <authorList>
            <consortium name="Ensembl"/>
        </authorList>
    </citation>
    <scope>IDENTIFICATION</scope>
</reference>
<keyword evidence="3" id="KW-1185">Reference proteome</keyword>
<protein>
    <submittedName>
        <fullName evidence="2">Dynein regulatory complex subunit 3</fullName>
    </submittedName>
</protein>
<sequence length="211" mass="24306">MTVAVGDTHALALIMPVRAECCSSTAAARTSSASLIPPPPINTHQPGVATSLLYSGSQFRGHQKSKGNSYDVEVVLQEYPTLTTFFAGEIISRKRPFLTRKWDADEDVDRKHWGKFQAFYQYAKSFNLDDFDYEELKNSDFVFMRWKEQFLVPDHTIKDISGASFAGFYYICFQKSTATIEGYYYHRSSEWYQSLNLTHVQEHSMPIYEFR</sequence>
<dbReference type="GO" id="GO:0005773">
    <property type="term" value="C:vacuole"/>
    <property type="evidence" value="ECO:0007669"/>
    <property type="project" value="GOC"/>
</dbReference>
<dbReference type="GO" id="GO:0045721">
    <property type="term" value="P:negative regulation of gluconeogenesis"/>
    <property type="evidence" value="ECO:0007669"/>
    <property type="project" value="TreeGrafter"/>
</dbReference>
<dbReference type="Pfam" id="PF09783">
    <property type="entry name" value="Vac_ImportDeg"/>
    <property type="match status" value="1"/>
</dbReference>
<reference evidence="2" key="1">
    <citation type="submission" date="2025-08" db="UniProtKB">
        <authorList>
            <consortium name="Ensembl"/>
        </authorList>
    </citation>
    <scope>IDENTIFICATION</scope>
</reference>
<dbReference type="PANTHER" id="PTHR14534:SF3">
    <property type="entry name" value="GID COMPLEX SUBUNIT 4 HOMOLOG"/>
    <property type="match status" value="1"/>
</dbReference>
<name>A0A674D5H6_SALTR</name>
<dbReference type="Ensembl" id="ENSSTUT00000096694.1">
    <property type="protein sequence ID" value="ENSSTUP00000090884.1"/>
    <property type="gene ID" value="ENSSTUG00000039893.1"/>
</dbReference>
<dbReference type="GO" id="GO:0007039">
    <property type="term" value="P:protein catabolic process in the vacuole"/>
    <property type="evidence" value="ECO:0007669"/>
    <property type="project" value="TreeGrafter"/>
</dbReference>
<evidence type="ECO:0000313" key="3">
    <source>
        <dbReference type="Proteomes" id="UP000472277"/>
    </source>
</evidence>
<dbReference type="GeneTree" id="ENSGT00940000159298"/>
<dbReference type="InterPro" id="IPR018618">
    <property type="entry name" value="GID4/10-like"/>
</dbReference>
<proteinExistence type="inferred from homology"/>
<dbReference type="GO" id="GO:0043161">
    <property type="term" value="P:proteasome-mediated ubiquitin-dependent protein catabolic process"/>
    <property type="evidence" value="ECO:0007669"/>
    <property type="project" value="TreeGrafter"/>
</dbReference>
<comment type="similarity">
    <text evidence="1">Belongs to the GID4/VID24 family.</text>
</comment>
<evidence type="ECO:0000256" key="1">
    <source>
        <dbReference type="ARBA" id="ARBA00061469"/>
    </source>
</evidence>
<dbReference type="PANTHER" id="PTHR14534">
    <property type="entry name" value="VACUOLAR IMPORT AND DEGRADATION PROTEIN 24"/>
    <property type="match status" value="1"/>
</dbReference>
<dbReference type="GO" id="GO:0006623">
    <property type="term" value="P:protein targeting to vacuole"/>
    <property type="evidence" value="ECO:0007669"/>
    <property type="project" value="TreeGrafter"/>
</dbReference>